<dbReference type="AlphaFoldDB" id="A0A4D6GXF5"/>
<name>A0A4D6GXF5_HALS9</name>
<evidence type="ECO:0000313" key="3">
    <source>
        <dbReference type="Proteomes" id="UP000296216"/>
    </source>
</evidence>
<gene>
    <name evidence="1" type="primary">blp</name>
    <name evidence="2" type="ORF">APQ99_02066</name>
    <name evidence="1" type="ORF">HBSAL_07860</name>
</gene>
<dbReference type="EMBL" id="CP038631">
    <property type="protein sequence ID" value="QCC45222.1"/>
    <property type="molecule type" value="Genomic_DNA"/>
</dbReference>
<dbReference type="Gene3D" id="3.30.530.20">
    <property type="match status" value="1"/>
</dbReference>
<reference evidence="1 3" key="1">
    <citation type="journal article" date="2019" name="Microbiol. Resour. Announc.">
        <title>The Genome Sequence of the Halobacterium salinarum Type Strain Is Closely Related to That of Laboratory Strains NRC-1 and R1.</title>
        <authorList>
            <person name="Pfeiffer F."/>
            <person name="Marchfelder A."/>
            <person name="Habermann B."/>
            <person name="Dyall-Smith M.L."/>
        </authorList>
    </citation>
    <scope>NUCLEOTIDE SEQUENCE [LARGE SCALE GENOMIC DNA]</scope>
    <source>
        <strain evidence="1">91-R6</strain>
        <strain evidence="3">ATCC 33171 / DSM 3754 / JCM 8978 / NBRC 102687 / NCIMB 764 / 91-R6</strain>
    </source>
</reference>
<proteinExistence type="predicted"/>
<sequence length="142" mass="15573">MFTVEQQATIDAPPGDVFSFLDDPRNHVKITPGLITVTDVEALASGGKRAKYRYKLAGVELVGTVEDIERVPERRLVQELTGAIDGTITYRLSGDDTTSLTYEAEYDLPDTVIESVLAPIAKAYNKREAAATVDNLTTFLEH</sequence>
<evidence type="ECO:0000313" key="2">
    <source>
        <dbReference type="EMBL" id="TYO75106.1"/>
    </source>
</evidence>
<organism evidence="1 3">
    <name type="scientific">Halobacterium salinarum (strain ATCC 33171 / DSM 3754 / JCM 8978 / NBRC 102687 / NCIMB 764 / 91-R6)</name>
    <dbReference type="NCBI Taxonomy" id="2597657"/>
    <lineage>
        <taxon>Archaea</taxon>
        <taxon>Methanobacteriati</taxon>
        <taxon>Methanobacteriota</taxon>
        <taxon>Stenosarchaea group</taxon>
        <taxon>Halobacteria</taxon>
        <taxon>Halobacteriales</taxon>
        <taxon>Halobacteriaceae</taxon>
        <taxon>Halobacterium</taxon>
    </lineage>
</organism>
<dbReference type="EMBL" id="VRYN01000007">
    <property type="protein sequence ID" value="TYO75106.1"/>
    <property type="molecule type" value="Genomic_DNA"/>
</dbReference>
<dbReference type="SMR" id="A0A4D6GXF5"/>
<accession>A0A4D6GXF5</accession>
<dbReference type="InterPro" id="IPR023393">
    <property type="entry name" value="START-like_dom_sf"/>
</dbReference>
<evidence type="ECO:0000313" key="1">
    <source>
        <dbReference type="EMBL" id="QCC45222.1"/>
    </source>
</evidence>
<dbReference type="InterPro" id="IPR019587">
    <property type="entry name" value="Polyketide_cyclase/dehydratase"/>
</dbReference>
<dbReference type="Pfam" id="PF10604">
    <property type="entry name" value="Polyketide_cyc2"/>
    <property type="match status" value="1"/>
</dbReference>
<dbReference type="GeneID" id="68694176"/>
<reference evidence="1" key="3">
    <citation type="journal article" name="MicrobiologyOpen">
        <title>Whole-genome comparison between the type strain of Halobacterium salinarum (DSM 3754(T)) and the laboratory strains R1 and NRC-1.</title>
        <authorList>
            <person name="Pfeiffer F."/>
            <person name="Losensky G."/>
            <person name="Marchfelder A."/>
            <person name="Habermann B."/>
            <person name="Dyall-Smith M."/>
        </authorList>
    </citation>
    <scope>NUCLEOTIDE SEQUENCE</scope>
    <source>
        <strain evidence="1">91-R6</strain>
    </source>
</reference>
<dbReference type="Proteomes" id="UP000323075">
    <property type="component" value="Unassembled WGS sequence"/>
</dbReference>
<dbReference type="Proteomes" id="UP000296216">
    <property type="component" value="Chromosome"/>
</dbReference>
<dbReference type="CDD" id="cd07812">
    <property type="entry name" value="SRPBCC"/>
    <property type="match status" value="1"/>
</dbReference>
<dbReference type="SUPFAM" id="SSF55961">
    <property type="entry name" value="Bet v1-like"/>
    <property type="match status" value="1"/>
</dbReference>
<protein>
    <submittedName>
        <fullName evidence="1">Bacterioopsin-linked protein Blp</fullName>
    </submittedName>
    <submittedName>
        <fullName evidence="2">Polyketide cyclase / dehydrase and lipid transport</fullName>
    </submittedName>
</protein>
<dbReference type="RefSeq" id="WP_010903065.1">
    <property type="nucleotide sequence ID" value="NZ_VRYN01000007.1"/>
</dbReference>
<reference evidence="2 4" key="2">
    <citation type="submission" date="2019-07" db="EMBL/GenBank/DDBJ databases">
        <title>Genomic Encyclopedia of Archaeal and Bacterial Type Strains, Phase II (KMG-II): from individual species to whole genera.</title>
        <authorList>
            <person name="Goeker M."/>
        </authorList>
    </citation>
    <scope>NUCLEOTIDE SEQUENCE [LARGE SCALE GENOMIC DNA]</scope>
    <source>
        <strain evidence="2 4">DSM 3754</strain>
    </source>
</reference>
<evidence type="ECO:0000313" key="4">
    <source>
        <dbReference type="Proteomes" id="UP000323075"/>
    </source>
</evidence>